<keyword evidence="11" id="KW-1185">Reference proteome</keyword>
<dbReference type="InterPro" id="IPR013758">
    <property type="entry name" value="Topo_IIA_A/C_ab"/>
</dbReference>
<dbReference type="InterPro" id="IPR013760">
    <property type="entry name" value="Topo_IIA-like_dom_sf"/>
</dbReference>
<evidence type="ECO:0000313" key="10">
    <source>
        <dbReference type="EMBL" id="GMH91216.1"/>
    </source>
</evidence>
<reference evidence="11" key="1">
    <citation type="journal article" date="2023" name="Commun. Biol.">
        <title>Genome analysis of Parmales, the sister group of diatoms, reveals the evolutionary specialization of diatoms from phago-mixotrophs to photoautotrophs.</title>
        <authorList>
            <person name="Ban H."/>
            <person name="Sato S."/>
            <person name="Yoshikawa S."/>
            <person name="Yamada K."/>
            <person name="Nakamura Y."/>
            <person name="Ichinomiya M."/>
            <person name="Sato N."/>
            <person name="Blanc-Mathieu R."/>
            <person name="Endo H."/>
            <person name="Kuwata A."/>
            <person name="Ogata H."/>
        </authorList>
    </citation>
    <scope>NUCLEOTIDE SEQUENCE [LARGE SCALE GENOMIC DNA]</scope>
    <source>
        <strain evidence="11">NIES 3701</strain>
    </source>
</reference>
<evidence type="ECO:0000313" key="11">
    <source>
        <dbReference type="Proteomes" id="UP001165085"/>
    </source>
</evidence>
<dbReference type="EC" id="5.6.2.2" evidence="3"/>
<proteinExistence type="inferred from homology"/>
<dbReference type="SUPFAM" id="SSF101904">
    <property type="entry name" value="GyrA/ParC C-terminal domain-like"/>
    <property type="match status" value="1"/>
</dbReference>
<dbReference type="Gene3D" id="3.90.199.10">
    <property type="entry name" value="Topoisomerase II, domain 5"/>
    <property type="match status" value="1"/>
</dbReference>
<dbReference type="GO" id="GO:0009330">
    <property type="term" value="C:DNA topoisomerase type II (double strand cut, ATP-hydrolyzing) complex"/>
    <property type="evidence" value="ECO:0007669"/>
    <property type="project" value="TreeGrafter"/>
</dbReference>
<sequence length="909" mass="98569">MKFKTLLLSSSINNGGSPPNNTVPESNYYDSTPSDPGSVIQLENEVQSSFMQYAMSIILGRALPDIRDGMKPVHRRILYAMSGLNLVPSSTHRKCARVVGEVLGKYHPHGDMAVYDALVRMAQDFSTGTPLIDGHGNFGSVDADPPAAMRYTECKLTTVATGAMLDGVNDEGVVDFVDNFDGNEREPVVLPAKLPFLLLNGAAGIAVGMATNIPPHNLGELVDGCRALLAEREAGAETVTDEELFKLIPGPDFPTGSMIMGREGSAKLYSTGHGGVVMRATCHVETKAGKKSKNTIVCTELPYQVNKATLLEKIAEMVNDKKIDGISDLRDESDRDGIRIVIELKRDAVPAVVQNNLFKKTPMQSSFSGNFLALMGGGTSPQRFTLRTALDSFLDFRFETVRRKAQYDLDKVEARDHLVDGLMKALKGIDFVIKTIREAEDTKAARDLLLSELDLSERQADAVLKLQLGQLTRLNGDKLADEKANLVNDISNLRTLMTDDTAVRDRMSNELAELKAKHGRERRTRIEEEVTELGAIDLIKNSKSVIVVTAGGYVKRMPLSNFEAQQRGTRGKKGTSYVEDNDLDPEDEDPNVVEHCFSCQDHDTLLFSTNSGVAYGLRAFQIPISGRTAKGVPLPTVLPISADTDIASVLPISSFSADEYVILTTERGWIKKTPVKAFETMSSRGLIITKLEEGDHLKWCAKCTDEDEVFLGTKKGMATRYSASKLRPTGRTSRGVRGMKLRPGDTIVGMSVLSKTAAESPSSGLLAITAKGYGKRIPTTEFRSQGRGGIGVIAIKFKAPSAGGQEDGLKCLTLVDEDDEIILVTKNGIIVRQKAGKIPSQSRSATGCMVQKVDFEKGDAIGSVSKVPKSTEVEKEAEAEAEVEKAEAKVERAEAKAKAEAESEADGGE</sequence>
<dbReference type="Gene3D" id="3.30.1360.40">
    <property type="match status" value="1"/>
</dbReference>
<dbReference type="FunFam" id="3.30.1360.40:FF:000002">
    <property type="entry name" value="DNA gyrase subunit A"/>
    <property type="match status" value="1"/>
</dbReference>
<keyword evidence="5 7" id="KW-0238">DNA-binding</keyword>
<dbReference type="Pfam" id="PF00521">
    <property type="entry name" value="DNA_topoisoIV"/>
    <property type="match status" value="1"/>
</dbReference>
<organism evidence="10 11">
    <name type="scientific">Triparma strigata</name>
    <dbReference type="NCBI Taxonomy" id="1606541"/>
    <lineage>
        <taxon>Eukaryota</taxon>
        <taxon>Sar</taxon>
        <taxon>Stramenopiles</taxon>
        <taxon>Ochrophyta</taxon>
        <taxon>Bolidophyceae</taxon>
        <taxon>Parmales</taxon>
        <taxon>Triparmaceae</taxon>
        <taxon>Triparma</taxon>
    </lineage>
</organism>
<dbReference type="PANTHER" id="PTHR43493:SF5">
    <property type="entry name" value="DNA GYRASE SUBUNIT A, CHLOROPLASTIC_MITOCHONDRIAL"/>
    <property type="match status" value="1"/>
</dbReference>
<dbReference type="InterPro" id="IPR035516">
    <property type="entry name" value="Gyrase/topoIV_suA_C"/>
</dbReference>
<protein>
    <recommendedName>
        <fullName evidence="3">DNA topoisomerase (ATP-hydrolyzing)</fullName>
        <ecNumber evidence="3">5.6.2.2</ecNumber>
    </recommendedName>
</protein>
<dbReference type="GO" id="GO:0006265">
    <property type="term" value="P:DNA topological change"/>
    <property type="evidence" value="ECO:0007669"/>
    <property type="project" value="UniProtKB-UniRule"/>
</dbReference>
<keyword evidence="6 7" id="KW-0413">Isomerase</keyword>
<keyword evidence="4 7" id="KW-0799">Topoisomerase</keyword>
<dbReference type="Gene3D" id="2.120.10.90">
    <property type="entry name" value="DNA gyrase/topoisomerase IV, subunit A, C-terminal"/>
    <property type="match status" value="1"/>
</dbReference>
<dbReference type="InterPro" id="IPR002205">
    <property type="entry name" value="Topo_IIA_dom_A"/>
</dbReference>
<dbReference type="FunFam" id="1.10.268.10:FF:000001">
    <property type="entry name" value="DNA gyrase subunit A"/>
    <property type="match status" value="1"/>
</dbReference>
<comment type="caution">
    <text evidence="10">The sequence shown here is derived from an EMBL/GenBank/DDBJ whole genome shotgun (WGS) entry which is preliminary data.</text>
</comment>
<feature type="region of interest" description="Disordered" evidence="8">
    <location>
        <begin position="867"/>
        <end position="909"/>
    </location>
</feature>
<evidence type="ECO:0000256" key="8">
    <source>
        <dbReference type="SAM" id="MobiDB-lite"/>
    </source>
</evidence>
<dbReference type="NCBIfam" id="NF004043">
    <property type="entry name" value="PRK05560.1"/>
    <property type="match status" value="1"/>
</dbReference>
<dbReference type="InterPro" id="IPR013757">
    <property type="entry name" value="Topo_IIA_A_a_sf"/>
</dbReference>
<dbReference type="InterPro" id="IPR050220">
    <property type="entry name" value="Type_II_DNA_Topoisomerases"/>
</dbReference>
<gene>
    <name evidence="10" type="ORF">TrST_g1741</name>
</gene>
<dbReference type="AlphaFoldDB" id="A0A9W7BMI5"/>
<dbReference type="InterPro" id="IPR006691">
    <property type="entry name" value="GyrA/parC_rep"/>
</dbReference>
<dbReference type="Pfam" id="PF03989">
    <property type="entry name" value="DNA_gyraseA_C"/>
    <property type="match status" value="6"/>
</dbReference>
<accession>A0A9W7BMI5</accession>
<dbReference type="Gene3D" id="1.10.268.10">
    <property type="entry name" value="Topoisomerase, domain 3"/>
    <property type="match status" value="1"/>
</dbReference>
<dbReference type="SUPFAM" id="SSF56719">
    <property type="entry name" value="Type II DNA topoisomerase"/>
    <property type="match status" value="1"/>
</dbReference>
<dbReference type="GO" id="GO:0003918">
    <property type="term" value="F:DNA topoisomerase type II (double strand cut, ATP-hydrolyzing) activity"/>
    <property type="evidence" value="ECO:0007669"/>
    <property type="project" value="UniProtKB-EC"/>
</dbReference>
<dbReference type="Proteomes" id="UP001165085">
    <property type="component" value="Unassembled WGS sequence"/>
</dbReference>
<dbReference type="NCBIfam" id="NF004044">
    <property type="entry name" value="PRK05561.1"/>
    <property type="match status" value="1"/>
</dbReference>
<feature type="active site" description="O-(5'-phospho-DNA)-tyrosine intermediate" evidence="7">
    <location>
        <position position="151"/>
    </location>
</feature>
<evidence type="ECO:0000256" key="3">
    <source>
        <dbReference type="ARBA" id="ARBA00012895"/>
    </source>
</evidence>
<dbReference type="GO" id="GO:0005524">
    <property type="term" value="F:ATP binding"/>
    <property type="evidence" value="ECO:0007669"/>
    <property type="project" value="InterPro"/>
</dbReference>
<comment type="catalytic activity">
    <reaction evidence="1 7">
        <text>ATP-dependent breakage, passage and rejoining of double-stranded DNA.</text>
        <dbReference type="EC" id="5.6.2.2"/>
    </reaction>
</comment>
<dbReference type="SMART" id="SM00434">
    <property type="entry name" value="TOP4c"/>
    <property type="match status" value="1"/>
</dbReference>
<evidence type="ECO:0000256" key="6">
    <source>
        <dbReference type="ARBA" id="ARBA00023235"/>
    </source>
</evidence>
<dbReference type="PROSITE" id="PS52040">
    <property type="entry name" value="TOPO_IIA"/>
    <property type="match status" value="1"/>
</dbReference>
<evidence type="ECO:0000256" key="4">
    <source>
        <dbReference type="ARBA" id="ARBA00023029"/>
    </source>
</evidence>
<evidence type="ECO:0000256" key="5">
    <source>
        <dbReference type="ARBA" id="ARBA00023125"/>
    </source>
</evidence>
<feature type="domain" description="Topo IIA-type catalytic" evidence="9">
    <location>
        <begin position="63"/>
        <end position="538"/>
    </location>
</feature>
<dbReference type="PANTHER" id="PTHR43493">
    <property type="entry name" value="DNA GYRASE/TOPOISOMERASE SUBUNIT A"/>
    <property type="match status" value="1"/>
</dbReference>
<dbReference type="OrthoDB" id="734at2759"/>
<dbReference type="EMBL" id="BRXY01000382">
    <property type="protein sequence ID" value="GMH91216.1"/>
    <property type="molecule type" value="Genomic_DNA"/>
</dbReference>
<evidence type="ECO:0000256" key="2">
    <source>
        <dbReference type="ARBA" id="ARBA00008263"/>
    </source>
</evidence>
<dbReference type="NCBIfam" id="TIGR01063">
    <property type="entry name" value="gyrA"/>
    <property type="match status" value="1"/>
</dbReference>
<comment type="similarity">
    <text evidence="2">Belongs to the type II topoisomerase GyrA/ParC subunit family.</text>
</comment>
<feature type="compositionally biased region" description="Basic and acidic residues" evidence="8">
    <location>
        <begin position="869"/>
        <end position="901"/>
    </location>
</feature>
<name>A0A9W7BMI5_9STRA</name>
<dbReference type="CDD" id="cd00187">
    <property type="entry name" value="TOP4c"/>
    <property type="match status" value="1"/>
</dbReference>
<evidence type="ECO:0000256" key="1">
    <source>
        <dbReference type="ARBA" id="ARBA00000185"/>
    </source>
</evidence>
<dbReference type="GO" id="GO:0003677">
    <property type="term" value="F:DNA binding"/>
    <property type="evidence" value="ECO:0007669"/>
    <property type="project" value="UniProtKB-UniRule"/>
</dbReference>
<evidence type="ECO:0000259" key="9">
    <source>
        <dbReference type="PROSITE" id="PS52040"/>
    </source>
</evidence>
<evidence type="ECO:0000256" key="7">
    <source>
        <dbReference type="PROSITE-ProRule" id="PRU01384"/>
    </source>
</evidence>